<reference evidence="7 8" key="1">
    <citation type="journal article" date="2011" name="Science">
        <title>The Selaginella genome identifies genetic changes associated with the evolution of vascular plants.</title>
        <authorList>
            <person name="Banks J.A."/>
            <person name="Nishiyama T."/>
            <person name="Hasebe M."/>
            <person name="Bowman J.L."/>
            <person name="Gribskov M."/>
            <person name="dePamphilis C."/>
            <person name="Albert V.A."/>
            <person name="Aono N."/>
            <person name="Aoyama T."/>
            <person name="Ambrose B.A."/>
            <person name="Ashton N.W."/>
            <person name="Axtell M.J."/>
            <person name="Barker E."/>
            <person name="Barker M.S."/>
            <person name="Bennetzen J.L."/>
            <person name="Bonawitz N.D."/>
            <person name="Chapple C."/>
            <person name="Cheng C."/>
            <person name="Correa L.G."/>
            <person name="Dacre M."/>
            <person name="DeBarry J."/>
            <person name="Dreyer I."/>
            <person name="Elias M."/>
            <person name="Engstrom E.M."/>
            <person name="Estelle M."/>
            <person name="Feng L."/>
            <person name="Finet C."/>
            <person name="Floyd S.K."/>
            <person name="Frommer W.B."/>
            <person name="Fujita T."/>
            <person name="Gramzow L."/>
            <person name="Gutensohn M."/>
            <person name="Harholt J."/>
            <person name="Hattori M."/>
            <person name="Heyl A."/>
            <person name="Hirai T."/>
            <person name="Hiwatashi Y."/>
            <person name="Ishikawa M."/>
            <person name="Iwata M."/>
            <person name="Karol K.G."/>
            <person name="Koehler B."/>
            <person name="Kolukisaoglu U."/>
            <person name="Kubo M."/>
            <person name="Kurata T."/>
            <person name="Lalonde S."/>
            <person name="Li K."/>
            <person name="Li Y."/>
            <person name="Litt A."/>
            <person name="Lyons E."/>
            <person name="Manning G."/>
            <person name="Maruyama T."/>
            <person name="Michael T.P."/>
            <person name="Mikami K."/>
            <person name="Miyazaki S."/>
            <person name="Morinaga S."/>
            <person name="Murata T."/>
            <person name="Mueller-Roeber B."/>
            <person name="Nelson D.R."/>
            <person name="Obara M."/>
            <person name="Oguri Y."/>
            <person name="Olmstead R.G."/>
            <person name="Onodera N."/>
            <person name="Petersen B.L."/>
            <person name="Pils B."/>
            <person name="Prigge M."/>
            <person name="Rensing S.A."/>
            <person name="Riano-Pachon D.M."/>
            <person name="Roberts A.W."/>
            <person name="Sato Y."/>
            <person name="Scheller H.V."/>
            <person name="Schulz B."/>
            <person name="Schulz C."/>
            <person name="Shakirov E.V."/>
            <person name="Shibagaki N."/>
            <person name="Shinohara N."/>
            <person name="Shippen D.E."/>
            <person name="Soerensen I."/>
            <person name="Sotooka R."/>
            <person name="Sugimoto N."/>
            <person name="Sugita M."/>
            <person name="Sumikawa N."/>
            <person name="Tanurdzic M."/>
            <person name="Theissen G."/>
            <person name="Ulvskov P."/>
            <person name="Wakazuki S."/>
            <person name="Weng J.K."/>
            <person name="Willats W.W."/>
            <person name="Wipf D."/>
            <person name="Wolf P.G."/>
            <person name="Yang L."/>
            <person name="Zimmer A.D."/>
            <person name="Zhu Q."/>
            <person name="Mitros T."/>
            <person name="Hellsten U."/>
            <person name="Loque D."/>
            <person name="Otillar R."/>
            <person name="Salamov A."/>
            <person name="Schmutz J."/>
            <person name="Shapiro H."/>
            <person name="Lindquist E."/>
            <person name="Lucas S."/>
            <person name="Rokhsar D."/>
            <person name="Grigoriev I.V."/>
        </authorList>
    </citation>
    <scope>NUCLEOTIDE SEQUENCE [LARGE SCALE GENOMIC DNA]</scope>
</reference>
<dbReference type="GO" id="GO:0005930">
    <property type="term" value="C:axoneme"/>
    <property type="evidence" value="ECO:0000318"/>
    <property type="project" value="GO_Central"/>
</dbReference>
<evidence type="ECO:0000256" key="4">
    <source>
        <dbReference type="ARBA" id="ARBA00023212"/>
    </source>
</evidence>
<evidence type="ECO:0000256" key="1">
    <source>
        <dbReference type="ARBA" id="ARBA00004430"/>
    </source>
</evidence>
<dbReference type="AlphaFoldDB" id="D8SCM9"/>
<evidence type="ECO:0000256" key="5">
    <source>
        <dbReference type="ARBA" id="ARBA00023273"/>
    </source>
</evidence>
<keyword evidence="3" id="KW-0969">Cilium</keyword>
<dbReference type="EMBL" id="GL377612">
    <property type="protein sequence ID" value="EFJ17883.1"/>
    <property type="molecule type" value="Genomic_DNA"/>
</dbReference>
<keyword evidence="2" id="KW-0963">Cytoplasm</keyword>
<dbReference type="PANTHER" id="PTHR13159:SF0">
    <property type="entry name" value="RADIAL SPOKE HEAD 6 HOMOLOG A"/>
    <property type="match status" value="1"/>
</dbReference>
<comment type="subcellular location">
    <subcellularLocation>
        <location evidence="1">Cytoplasm</location>
        <location evidence="1">Cytoskeleton</location>
        <location evidence="1">Cilium axoneme</location>
    </subcellularLocation>
</comment>
<dbReference type="HOGENOM" id="CLU_021526_0_0_1"/>
<dbReference type="Gramene" id="EFJ17883">
    <property type="protein sequence ID" value="EFJ17883"/>
    <property type="gene ID" value="SELMODRAFT_450467"/>
</dbReference>
<evidence type="ECO:0000256" key="3">
    <source>
        <dbReference type="ARBA" id="ARBA00023069"/>
    </source>
</evidence>
<feature type="region of interest" description="Disordered" evidence="6">
    <location>
        <begin position="76"/>
        <end position="105"/>
    </location>
</feature>
<evidence type="ECO:0000256" key="6">
    <source>
        <dbReference type="SAM" id="MobiDB-lite"/>
    </source>
</evidence>
<protein>
    <submittedName>
        <fullName evidence="7">Flagellar radial spoke protein 4</fullName>
    </submittedName>
</protein>
<accession>D8SCM9</accession>
<keyword evidence="7" id="KW-0282">Flagellum</keyword>
<dbReference type="GO" id="GO:0003341">
    <property type="term" value="P:cilium movement"/>
    <property type="evidence" value="ECO:0000318"/>
    <property type="project" value="GO_Central"/>
</dbReference>
<keyword evidence="5" id="KW-0966">Cell projection</keyword>
<dbReference type="GO" id="GO:0001534">
    <property type="term" value="C:radial spoke"/>
    <property type="evidence" value="ECO:0007669"/>
    <property type="project" value="InterPro"/>
</dbReference>
<sequence>MTTEQCVAFLQKKSTTNGDSVFSHLSQLIQFLVATKPDSAVDLLELSLLLKQTRFIPEEGPKVPRSWKFHAKEKFVKHHPDRKPPPLESEEQNGDEEETKEENDPAYSAENYLYDSIFFEAVGMGLGRAENYQVVLAMRQLASTKMVLKMRFFGKFFGIKSNYYVFETTSKPVPPEEAAKLPSYGVEAIPKENGIGPNAHTYWVCSRPGAEFYRLPDVTPLQIKTARQIKKFLTGDLKAEVSAFPVFPGLEENYLRAQIARISATTELAIKGFYKGGAGGGNLEKSEEYAPLGFAELKTLENWVHKNQYLNLQGRTTLYVPEKKEEEGEEGGGEEKEEKPPSPEETEVIPERLTSVDTDAELMEGWKQWSFITSSTHKNLKHQVIGLRSILWPGAFTVVTPTGFSNVYIGWGRKLRHYVPPLPPPVMKEFEGLGPERRDLPPIPKPPEPVKVEGEGEEAPPAE</sequence>
<dbReference type="InterPro" id="IPR006802">
    <property type="entry name" value="Radial_spoke"/>
</dbReference>
<evidence type="ECO:0000256" key="2">
    <source>
        <dbReference type="ARBA" id="ARBA00022490"/>
    </source>
</evidence>
<gene>
    <name evidence="7" type="primary">RSP4</name>
    <name evidence="7" type="ORF">SELMODRAFT_450467</name>
</gene>
<evidence type="ECO:0000313" key="8">
    <source>
        <dbReference type="Proteomes" id="UP000001514"/>
    </source>
</evidence>
<dbReference type="PANTHER" id="PTHR13159">
    <property type="entry name" value="RADIAL SPOKEHEAD-RELATED"/>
    <property type="match status" value="1"/>
</dbReference>
<dbReference type="InParanoid" id="D8SCM9"/>
<dbReference type="STRING" id="88036.D8SCM9"/>
<proteinExistence type="predicted"/>
<dbReference type="Proteomes" id="UP000001514">
    <property type="component" value="Unassembled WGS sequence"/>
</dbReference>
<feature type="region of interest" description="Disordered" evidence="6">
    <location>
        <begin position="430"/>
        <end position="463"/>
    </location>
</feature>
<feature type="compositionally biased region" description="Basic and acidic residues" evidence="6">
    <location>
        <begin position="430"/>
        <end position="440"/>
    </location>
</feature>
<feature type="region of interest" description="Disordered" evidence="6">
    <location>
        <begin position="323"/>
        <end position="348"/>
    </location>
</feature>
<feature type="compositionally biased region" description="Acidic residues" evidence="6">
    <location>
        <begin position="88"/>
        <end position="101"/>
    </location>
</feature>
<dbReference type="KEGG" id="smo:SELMODRAFT_450467"/>
<name>D8SCM9_SELML</name>
<keyword evidence="4" id="KW-0206">Cytoskeleton</keyword>
<dbReference type="eggNOG" id="ENOG502QSU4">
    <property type="taxonomic scope" value="Eukaryota"/>
</dbReference>
<organism evidence="8">
    <name type="scientific">Selaginella moellendorffii</name>
    <name type="common">Spikemoss</name>
    <dbReference type="NCBI Taxonomy" id="88036"/>
    <lineage>
        <taxon>Eukaryota</taxon>
        <taxon>Viridiplantae</taxon>
        <taxon>Streptophyta</taxon>
        <taxon>Embryophyta</taxon>
        <taxon>Tracheophyta</taxon>
        <taxon>Lycopodiopsida</taxon>
        <taxon>Selaginellales</taxon>
        <taxon>Selaginellaceae</taxon>
        <taxon>Selaginella</taxon>
    </lineage>
</organism>
<feature type="compositionally biased region" description="Basic and acidic residues" evidence="6">
    <location>
        <begin position="333"/>
        <end position="342"/>
    </location>
</feature>
<dbReference type="Pfam" id="PF04712">
    <property type="entry name" value="Radial_spoke"/>
    <property type="match status" value="2"/>
</dbReference>
<evidence type="ECO:0000313" key="7">
    <source>
        <dbReference type="EMBL" id="EFJ17883.1"/>
    </source>
</evidence>
<keyword evidence="8" id="KW-1185">Reference proteome</keyword>
<dbReference type="GO" id="GO:0035082">
    <property type="term" value="P:axoneme assembly"/>
    <property type="evidence" value="ECO:0000318"/>
    <property type="project" value="GO_Central"/>
</dbReference>
<dbReference type="GO" id="GO:0060294">
    <property type="term" value="P:cilium movement involved in cell motility"/>
    <property type="evidence" value="ECO:0007669"/>
    <property type="project" value="InterPro"/>
</dbReference>